<dbReference type="Pfam" id="PF13424">
    <property type="entry name" value="TPR_12"/>
    <property type="match status" value="3"/>
</dbReference>
<feature type="repeat" description="TPR" evidence="3">
    <location>
        <begin position="101"/>
        <end position="134"/>
    </location>
</feature>
<dbReference type="RefSeq" id="WP_237384336.1">
    <property type="nucleotide sequence ID" value="NZ_CP071793.1"/>
</dbReference>
<evidence type="ECO:0000256" key="3">
    <source>
        <dbReference type="PROSITE-ProRule" id="PRU00339"/>
    </source>
</evidence>
<keyword evidence="2 3" id="KW-0802">TPR repeat</keyword>
<dbReference type="Pfam" id="PF13374">
    <property type="entry name" value="TPR_10"/>
    <property type="match status" value="2"/>
</dbReference>
<proteinExistence type="predicted"/>
<gene>
    <name evidence="5" type="ORF">J3U87_17480</name>
</gene>
<dbReference type="PANTHER" id="PTHR45641:SF19">
    <property type="entry name" value="NEPHROCYSTIN-3"/>
    <property type="match status" value="1"/>
</dbReference>
<feature type="repeat" description="TPR" evidence="3">
    <location>
        <begin position="224"/>
        <end position="257"/>
    </location>
</feature>
<feature type="repeat" description="TPR" evidence="3">
    <location>
        <begin position="142"/>
        <end position="175"/>
    </location>
</feature>
<dbReference type="SMART" id="SM00028">
    <property type="entry name" value="TPR"/>
    <property type="match status" value="10"/>
</dbReference>
<feature type="domain" description="CHAT" evidence="4">
    <location>
        <begin position="675"/>
        <end position="1018"/>
    </location>
</feature>
<dbReference type="Pfam" id="PF12770">
    <property type="entry name" value="CHAT"/>
    <property type="match status" value="1"/>
</dbReference>
<keyword evidence="6" id="KW-1185">Reference proteome</keyword>
<name>A0A8A4TWB9_SULCO</name>
<dbReference type="InterPro" id="IPR019734">
    <property type="entry name" value="TPR_rpt"/>
</dbReference>
<evidence type="ECO:0000313" key="6">
    <source>
        <dbReference type="Proteomes" id="UP000663929"/>
    </source>
</evidence>
<dbReference type="AlphaFoldDB" id="A0A8A4TWB9"/>
<reference evidence="5" key="1">
    <citation type="submission" date="2021-03" db="EMBL/GenBank/DDBJ databases">
        <title>Acanthopleuribacteraceae sp. M133.</title>
        <authorList>
            <person name="Wang G."/>
        </authorList>
    </citation>
    <scope>NUCLEOTIDE SEQUENCE</scope>
    <source>
        <strain evidence="5">M133</strain>
    </source>
</reference>
<dbReference type="InterPro" id="IPR024983">
    <property type="entry name" value="CHAT_dom"/>
</dbReference>
<dbReference type="Pfam" id="PF13181">
    <property type="entry name" value="TPR_8"/>
    <property type="match status" value="1"/>
</dbReference>
<dbReference type="PROSITE" id="PS50005">
    <property type="entry name" value="TPR"/>
    <property type="match status" value="3"/>
</dbReference>
<dbReference type="EMBL" id="CP071793">
    <property type="protein sequence ID" value="QTD54239.1"/>
    <property type="molecule type" value="Genomic_DNA"/>
</dbReference>
<evidence type="ECO:0000256" key="1">
    <source>
        <dbReference type="ARBA" id="ARBA00022737"/>
    </source>
</evidence>
<dbReference type="PANTHER" id="PTHR45641">
    <property type="entry name" value="TETRATRICOPEPTIDE REPEAT PROTEIN (AFU_ORTHOLOGUE AFUA_6G03870)"/>
    <property type="match status" value="1"/>
</dbReference>
<dbReference type="Proteomes" id="UP000663929">
    <property type="component" value="Chromosome"/>
</dbReference>
<dbReference type="Gene3D" id="1.25.40.10">
    <property type="entry name" value="Tetratricopeptide repeat domain"/>
    <property type="match status" value="3"/>
</dbReference>
<evidence type="ECO:0000259" key="4">
    <source>
        <dbReference type="Pfam" id="PF12770"/>
    </source>
</evidence>
<keyword evidence="1" id="KW-0677">Repeat</keyword>
<evidence type="ECO:0000256" key="2">
    <source>
        <dbReference type="ARBA" id="ARBA00022803"/>
    </source>
</evidence>
<dbReference type="SUPFAM" id="SSF48452">
    <property type="entry name" value="TPR-like"/>
    <property type="match status" value="3"/>
</dbReference>
<dbReference type="KEGG" id="scor:J3U87_17480"/>
<accession>A0A8A4TWB9</accession>
<sequence>MKLFGERNGAERVISVSLGLWQAAIRPELNEDQEAIYTKGRRLMEEGRIDAGAALWRSLPHQAWFEFRIGDIAAKAGAWADAEHAYRTAMNEAENDLHPAAWIQYRLGRMYEDQGHLDKAENAFQKARDTLADSRNAPLLMAILVNNLGVVAWSRGELDKAEEHFLRALTVREKLAPGSILVAGSLSNLGNVASNRGDLAKGEHFFLQALNIQKELAPDSLDLALSLNNLGILAYYRGAIERAERYYKQALAIREKLAPNSHEHAASLDNLGTVSYSRRAFEQAERYHLQALKIREKLAPSSLFVANSLNNLGNVASYQGALEKAEQYHLRALDIREKLAPDSLDVAASLNNLGLLASRRSASEEAKRYFLQSLNIVEKLAPDSLDVAIRLTNLGSATINLGSLEKAEPYFLQALKIYEKLAPDSLNLVTNLNHLGNLAKKRGDLVKAEERYHRAVLVLESQIAQLGGSFEAQTDFRGQHQEYYKNLLELLLERDQREAAFHLLERFRARTLLEMMAERDFAFSGDHLPAELLAARKNAGFRYEQTQARLAGSRGDGPEVESLRRKLFDIRDEYQTINAQIRTTYPKLAPSEPIDFERVRDTLEPGTVLLSYCVFEAQTVVFVVRKKADLRVVSIPKGETFFEKGVAAVRSSLSDTARFGVTKISFSEFKAQSAPLFEQLIAPLQAELESAERLVIIPDGPLQIIPFALLFDPRKRQYLIETIPISSVISATVYAELKEKPRKPISRVVAIGDPVYLQEENPSKPYATRLEPAEAHRLKTQTRTHQAVLEHRGIDFTVRSILERNPREWHRLPQTAQEVTRIAALFGDKADALLRQDACEDHVKSLDRHTDILHIAAHGFLDAERPLESSLVLTINQAFQEGDENGILQGWEIMEELQLEADLVVLSACETGLGKDAGGEGLIGLTHAFQFAGARSIIASFWNVHDYATAHLMEHFYRYHEAGDDKAVALQKAQIDLIRNPIVRTPQYGLWKYLPDSLIGDEVDVSHPFFWAAFQLIGPWD</sequence>
<protein>
    <submittedName>
        <fullName evidence="5">CHAT domain-containing protein</fullName>
    </submittedName>
</protein>
<dbReference type="InterPro" id="IPR011990">
    <property type="entry name" value="TPR-like_helical_dom_sf"/>
</dbReference>
<evidence type="ECO:0000313" key="5">
    <source>
        <dbReference type="EMBL" id="QTD54239.1"/>
    </source>
</evidence>
<organism evidence="5 6">
    <name type="scientific">Sulfidibacter corallicola</name>
    <dbReference type="NCBI Taxonomy" id="2818388"/>
    <lineage>
        <taxon>Bacteria</taxon>
        <taxon>Pseudomonadati</taxon>
        <taxon>Acidobacteriota</taxon>
        <taxon>Holophagae</taxon>
        <taxon>Acanthopleuribacterales</taxon>
        <taxon>Acanthopleuribacteraceae</taxon>
        <taxon>Sulfidibacter</taxon>
    </lineage>
</organism>